<dbReference type="GO" id="GO:0009536">
    <property type="term" value="C:plastid"/>
    <property type="evidence" value="ECO:0007669"/>
    <property type="project" value="UniProtKB-SubCell"/>
</dbReference>
<accession>A0A2V0P024</accession>
<dbReference type="GO" id="GO:0015979">
    <property type="term" value="P:photosynthesis"/>
    <property type="evidence" value="ECO:0007669"/>
    <property type="project" value="UniProtKB-KW"/>
</dbReference>
<dbReference type="SUPFAM" id="SSF51735">
    <property type="entry name" value="NAD(P)-binding Rossmann-fold domains"/>
    <property type="match status" value="1"/>
</dbReference>
<reference evidence="6 7" key="1">
    <citation type="journal article" date="2018" name="Sci. Rep.">
        <title>Raphidocelis subcapitata (=Pseudokirchneriella subcapitata) provides an insight into genome evolution and environmental adaptations in the Sphaeropleales.</title>
        <authorList>
            <person name="Suzuki S."/>
            <person name="Yamaguchi H."/>
            <person name="Nakajima N."/>
            <person name="Kawachi M."/>
        </authorList>
    </citation>
    <scope>NUCLEOTIDE SEQUENCE [LARGE SCALE GENOMIC DNA]</scope>
    <source>
        <strain evidence="6 7">NIES-35</strain>
    </source>
</reference>
<evidence type="ECO:0000313" key="7">
    <source>
        <dbReference type="Proteomes" id="UP000247498"/>
    </source>
</evidence>
<dbReference type="AlphaFoldDB" id="A0A2V0P024"/>
<dbReference type="PANTHER" id="PTHR47128">
    <property type="match status" value="1"/>
</dbReference>
<dbReference type="EMBL" id="BDRX01000030">
    <property type="protein sequence ID" value="GBF92272.1"/>
    <property type="molecule type" value="Genomic_DNA"/>
</dbReference>
<keyword evidence="7" id="KW-1185">Reference proteome</keyword>
<comment type="caution">
    <text evidence="6">The sequence shown here is derived from an EMBL/GenBank/DDBJ whole genome shotgun (WGS) entry which is preliminary data.</text>
</comment>
<keyword evidence="3" id="KW-0934">Plastid</keyword>
<dbReference type="FunCoup" id="A0A2V0P024">
    <property type="interactions" value="604"/>
</dbReference>
<dbReference type="InterPro" id="IPR036291">
    <property type="entry name" value="NAD(P)-bd_dom_sf"/>
</dbReference>
<comment type="subcellular location">
    <subcellularLocation>
        <location evidence="1">Plastid</location>
    </subcellularLocation>
</comment>
<dbReference type="PANTHER" id="PTHR47128:SF2">
    <property type="entry name" value="PROTEIN HIGH CHLOROPHYLL FLUORESCENCE PHENOTYPE 244, CHLOROPLASTIC"/>
    <property type="match status" value="1"/>
</dbReference>
<protein>
    <submittedName>
        <fullName evidence="6">NADPH-dependent reductase</fullName>
    </submittedName>
</protein>
<evidence type="ECO:0000256" key="2">
    <source>
        <dbReference type="ARBA" id="ARBA00022531"/>
    </source>
</evidence>
<dbReference type="STRING" id="307507.A0A2V0P024"/>
<evidence type="ECO:0000259" key="5">
    <source>
        <dbReference type="Pfam" id="PF05368"/>
    </source>
</evidence>
<dbReference type="GO" id="GO:0009523">
    <property type="term" value="C:photosystem II"/>
    <property type="evidence" value="ECO:0007669"/>
    <property type="project" value="UniProtKB-KW"/>
</dbReference>
<gene>
    <name evidence="6" type="ORF">Rsub_05355</name>
</gene>
<proteinExistence type="predicted"/>
<organism evidence="6 7">
    <name type="scientific">Raphidocelis subcapitata</name>
    <dbReference type="NCBI Taxonomy" id="307507"/>
    <lineage>
        <taxon>Eukaryota</taxon>
        <taxon>Viridiplantae</taxon>
        <taxon>Chlorophyta</taxon>
        <taxon>core chlorophytes</taxon>
        <taxon>Chlorophyceae</taxon>
        <taxon>CS clade</taxon>
        <taxon>Sphaeropleales</taxon>
        <taxon>Selenastraceae</taxon>
        <taxon>Raphidocelis</taxon>
    </lineage>
</organism>
<dbReference type="CDD" id="cd05243">
    <property type="entry name" value="SDR_a5"/>
    <property type="match status" value="1"/>
</dbReference>
<dbReference type="Proteomes" id="UP000247498">
    <property type="component" value="Unassembled WGS sequence"/>
</dbReference>
<keyword evidence="4" id="KW-0604">Photosystem II</keyword>
<feature type="domain" description="NmrA-like" evidence="5">
    <location>
        <begin position="53"/>
        <end position="289"/>
    </location>
</feature>
<dbReference type="Gene3D" id="3.40.50.720">
    <property type="entry name" value="NAD(P)-binding Rossmann-like Domain"/>
    <property type="match status" value="1"/>
</dbReference>
<sequence>MAASLGSSSVLGRGLGKGGLPIRRSWRPFAVSKPGRSSLVCEASAAAGTPVPKNSILVVGATGTLGRQIVRKALDEGYDVRCIVRPRQNPADFLRDWGATTVQADLTDLTSLPATLVGVSAIIDCATARPEESTQKVDWEGKIALIQCAQAMGISRYIFFSIFNCDKHPAVPLMNIKSCTEDFLATSGVDYTILRLCGFMQAVIGNYAVPILEDRPVWGTNDETRTAYLDTQDVARMTMAALRSDECSKRTLTLAGPQAYTTKEVIEMCEQLSDSKAQINTVPTWLLKGTRNVLRGAQWARDAADRLAFSEVLANNETWTAPMDSTYELLGIEAGSVNTLEAYLAEYFNKITKRLKEVGATADRSNFYV</sequence>
<evidence type="ECO:0000256" key="1">
    <source>
        <dbReference type="ARBA" id="ARBA00004474"/>
    </source>
</evidence>
<dbReference type="InterPro" id="IPR044256">
    <property type="entry name" value="HCF244-like"/>
</dbReference>
<dbReference type="InterPro" id="IPR008030">
    <property type="entry name" value="NmrA-like"/>
</dbReference>
<evidence type="ECO:0000256" key="4">
    <source>
        <dbReference type="ARBA" id="ARBA00023276"/>
    </source>
</evidence>
<evidence type="ECO:0000313" key="6">
    <source>
        <dbReference type="EMBL" id="GBF92272.1"/>
    </source>
</evidence>
<dbReference type="InParanoid" id="A0A2V0P024"/>
<name>A0A2V0P024_9CHLO</name>
<dbReference type="OrthoDB" id="419598at2759"/>
<evidence type="ECO:0000256" key="3">
    <source>
        <dbReference type="ARBA" id="ARBA00022640"/>
    </source>
</evidence>
<keyword evidence="2" id="KW-0602">Photosynthesis</keyword>
<dbReference type="Pfam" id="PF05368">
    <property type="entry name" value="NmrA"/>
    <property type="match status" value="1"/>
</dbReference>